<dbReference type="AlphaFoldDB" id="A0A927DAM3"/>
<dbReference type="EMBL" id="JACTAG010000002">
    <property type="protein sequence ID" value="MBD3665746.1"/>
    <property type="molecule type" value="Genomic_DNA"/>
</dbReference>
<evidence type="ECO:0008006" key="3">
    <source>
        <dbReference type="Google" id="ProtNLM"/>
    </source>
</evidence>
<sequence>MKLIELSGAPKDRGLQHGAMLRDEIHALYAAFLDMIGADEPPFVALSEAEVLAYAAQHLPFIDAAAPDLLAEMHGIAEASGIAFEQILAMNCVAEIRRLRWPDVRARINAGPDTANGGCTCAVVQGDATGGDVLLTQTYDIEPIWTPILFRNAATETTPAALFVGHAGILCQFGMNAAGISVVASALRVDDQRPGVPAPIIARLILNETRLSSAVEAIVLNHRTVGIHYAVGSPYGVVDVESSAGSHAIRYAHEPIHTFSNHMKSTDLKPRETPLPSAHTYVRDGRMFQLLSKSQRPVTADTITAILADHANYPVGICNHVEPGVSTAESRAAVVMNAASGVMLCSDGPPCSNAFRRFTLD</sequence>
<keyword evidence="2" id="KW-1185">Reference proteome</keyword>
<evidence type="ECO:0000313" key="2">
    <source>
        <dbReference type="Proteomes" id="UP000635142"/>
    </source>
</evidence>
<dbReference type="Gene3D" id="1.10.10.2120">
    <property type="match status" value="1"/>
</dbReference>
<name>A0A927DAM3_9RHOB</name>
<organism evidence="1 2">
    <name type="scientific">Sulfitobacter aestuariivivens</name>
    <dbReference type="NCBI Taxonomy" id="2766981"/>
    <lineage>
        <taxon>Bacteria</taxon>
        <taxon>Pseudomonadati</taxon>
        <taxon>Pseudomonadota</taxon>
        <taxon>Alphaproteobacteria</taxon>
        <taxon>Rhodobacterales</taxon>
        <taxon>Roseobacteraceae</taxon>
        <taxon>Sulfitobacter</taxon>
    </lineage>
</organism>
<dbReference type="InterPro" id="IPR047801">
    <property type="entry name" value="Peptidase_C45"/>
</dbReference>
<dbReference type="Gene3D" id="3.60.60.10">
    <property type="entry name" value="Penicillin V Acylase, Chain A"/>
    <property type="match status" value="1"/>
</dbReference>
<dbReference type="PANTHER" id="PTHR34180:SF1">
    <property type="entry name" value="BETA-ALANYL-DOPAMINE_CARCININE HYDROLASE"/>
    <property type="match status" value="1"/>
</dbReference>
<dbReference type="Proteomes" id="UP000635142">
    <property type="component" value="Unassembled WGS sequence"/>
</dbReference>
<accession>A0A927DAM3</accession>
<dbReference type="PANTHER" id="PTHR34180">
    <property type="entry name" value="PEPTIDASE C45"/>
    <property type="match status" value="1"/>
</dbReference>
<dbReference type="RefSeq" id="WP_191076707.1">
    <property type="nucleotide sequence ID" value="NZ_JACTAG010000002.1"/>
</dbReference>
<evidence type="ECO:0000313" key="1">
    <source>
        <dbReference type="EMBL" id="MBD3665746.1"/>
    </source>
</evidence>
<comment type="caution">
    <text evidence="1">The sequence shown here is derived from an EMBL/GenBank/DDBJ whole genome shotgun (WGS) entry which is preliminary data.</text>
</comment>
<proteinExistence type="predicted"/>
<dbReference type="NCBIfam" id="NF040521">
    <property type="entry name" value="C45_proenzyme"/>
    <property type="match status" value="1"/>
</dbReference>
<gene>
    <name evidence="1" type="ORF">H9Q16_17560</name>
</gene>
<reference evidence="1" key="1">
    <citation type="submission" date="2020-08" db="EMBL/GenBank/DDBJ databases">
        <title>Sulfitobacter aestuariivivens sp. nov., isolated from a tidal flat.</title>
        <authorList>
            <person name="Park S."/>
            <person name="Yoon J.-H."/>
        </authorList>
    </citation>
    <scope>NUCLEOTIDE SEQUENCE</scope>
    <source>
        <strain evidence="1">TSTF-M16</strain>
    </source>
</reference>
<protein>
    <recommendedName>
        <fullName evidence="3">6-aminopenicillanic acid acyl-transferase</fullName>
    </recommendedName>
</protein>
<dbReference type="InterPro" id="IPR047794">
    <property type="entry name" value="C45_proenzyme-like"/>
</dbReference>